<proteinExistence type="predicted"/>
<protein>
    <recommendedName>
        <fullName evidence="4">SnoaL-like domain-containing protein</fullName>
    </recommendedName>
</protein>
<feature type="compositionally biased region" description="Low complexity" evidence="1">
    <location>
        <begin position="40"/>
        <end position="49"/>
    </location>
</feature>
<organism evidence="2 3">
    <name type="scientific">Nocardioides jiangsuensis</name>
    <dbReference type="NCBI Taxonomy" id="2866161"/>
    <lineage>
        <taxon>Bacteria</taxon>
        <taxon>Bacillati</taxon>
        <taxon>Actinomycetota</taxon>
        <taxon>Actinomycetes</taxon>
        <taxon>Propionibacteriales</taxon>
        <taxon>Nocardioidaceae</taxon>
        <taxon>Nocardioides</taxon>
    </lineage>
</organism>
<dbReference type="Proteomes" id="UP000754710">
    <property type="component" value="Unassembled WGS sequence"/>
</dbReference>
<name>A0ABS7RFP4_9ACTN</name>
<evidence type="ECO:0000313" key="2">
    <source>
        <dbReference type="EMBL" id="MBY9073847.1"/>
    </source>
</evidence>
<sequence length="210" mass="21846">MRSHPARWLAGLAVVALLLAGGAWWVGGRSATRGPEEAEGSAGPAASSARSWLSSGPSHGRAGAVRPVAAALPAADVLRAWDGRRAEAFAAGDLAALGRLYVPGSRAGTADRALLRGYLDRGLRVEGMRVQVLALDVLARRPGSLRLRVTDRLVGAVAVGESGRVALPRDEASTRVVVLRRLAATARPDGAPGLWRVASVRSSSPMRGDR</sequence>
<gene>
    <name evidence="2" type="ORF">K1X13_03335</name>
</gene>
<dbReference type="RefSeq" id="WP_221023598.1">
    <property type="nucleotide sequence ID" value="NZ_JAIEZQ010000001.1"/>
</dbReference>
<accession>A0ABS7RFP4</accession>
<reference evidence="2 3" key="1">
    <citation type="submission" date="2021-08" db="EMBL/GenBank/DDBJ databases">
        <title>Nocardioides bacterium WL0053 sp. nov., isolated from the sediment.</title>
        <authorList>
            <person name="Wang L."/>
            <person name="Zhang D."/>
            <person name="Zhang A."/>
        </authorList>
    </citation>
    <scope>NUCLEOTIDE SEQUENCE [LARGE SCALE GENOMIC DNA]</scope>
    <source>
        <strain evidence="2 3">WL0053</strain>
    </source>
</reference>
<evidence type="ECO:0000256" key="1">
    <source>
        <dbReference type="SAM" id="MobiDB-lite"/>
    </source>
</evidence>
<comment type="caution">
    <text evidence="2">The sequence shown here is derived from an EMBL/GenBank/DDBJ whole genome shotgun (WGS) entry which is preliminary data.</text>
</comment>
<evidence type="ECO:0008006" key="4">
    <source>
        <dbReference type="Google" id="ProtNLM"/>
    </source>
</evidence>
<dbReference type="EMBL" id="JAIEZQ010000001">
    <property type="protein sequence ID" value="MBY9073847.1"/>
    <property type="molecule type" value="Genomic_DNA"/>
</dbReference>
<keyword evidence="3" id="KW-1185">Reference proteome</keyword>
<evidence type="ECO:0000313" key="3">
    <source>
        <dbReference type="Proteomes" id="UP000754710"/>
    </source>
</evidence>
<feature type="region of interest" description="Disordered" evidence="1">
    <location>
        <begin position="31"/>
        <end position="58"/>
    </location>
</feature>